<feature type="region of interest" description="Disordered" evidence="1">
    <location>
        <begin position="1"/>
        <end position="99"/>
    </location>
</feature>
<reference evidence="2" key="1">
    <citation type="submission" date="2020-02" db="EMBL/GenBank/DDBJ databases">
        <authorList>
            <person name="Meier V. D."/>
        </authorList>
    </citation>
    <scope>NUCLEOTIDE SEQUENCE</scope>
    <source>
        <strain evidence="2">AVDCRST_MAG66</strain>
    </source>
</reference>
<gene>
    <name evidence="2" type="ORF">AVDCRST_MAG66-4866</name>
</gene>
<sequence length="250" mass="27317">GSRTGWEEGAGHRRHEGRGEGDRAGTGPPGRGRRHLLPTGERRVGLARARVEGDRRQARGGVRGPGRPRADRQPHRGLPAPLRRAGRGGQQRRDHQPRPLRAALARRVAADRRHQCHGGAPGHPALAPDAGTGFLGDQHQLEVDRRGHPPAGPLHDHQGGAARPDHLTGTGVRRPGHPLQRPVARRDRHGGARLPARGSAGGVGQALHRQDLTRQAGHPRRGRRRGVVAVQRPGRVRDRRRDPGRRRHRL</sequence>
<keyword evidence="2" id="KW-0560">Oxidoreductase</keyword>
<feature type="compositionally biased region" description="Basic and acidic residues" evidence="1">
    <location>
        <begin position="154"/>
        <end position="166"/>
    </location>
</feature>
<organism evidence="2">
    <name type="scientific">uncultured Pseudonocardia sp</name>
    <dbReference type="NCBI Taxonomy" id="211455"/>
    <lineage>
        <taxon>Bacteria</taxon>
        <taxon>Bacillati</taxon>
        <taxon>Actinomycetota</taxon>
        <taxon>Actinomycetes</taxon>
        <taxon>Pseudonocardiales</taxon>
        <taxon>Pseudonocardiaceae</taxon>
        <taxon>Pseudonocardia</taxon>
        <taxon>environmental samples</taxon>
    </lineage>
</organism>
<feature type="non-terminal residue" evidence="2">
    <location>
        <position position="1"/>
    </location>
</feature>
<feature type="compositionally biased region" description="Basic residues" evidence="1">
    <location>
        <begin position="217"/>
        <end position="226"/>
    </location>
</feature>
<feature type="compositionally biased region" description="Basic and acidic residues" evidence="1">
    <location>
        <begin position="1"/>
        <end position="23"/>
    </location>
</feature>
<dbReference type="EC" id="1.1.1.100" evidence="2"/>
<feature type="region of interest" description="Disordered" evidence="1">
    <location>
        <begin position="144"/>
        <end position="250"/>
    </location>
</feature>
<protein>
    <submittedName>
        <fullName evidence="2">3-oxoacyl-[acyl-carrier protein] reductase</fullName>
        <ecNumber evidence="2">1.1.1.100</ecNumber>
    </submittedName>
</protein>
<dbReference type="GO" id="GO:0004316">
    <property type="term" value="F:3-oxoacyl-[acyl-carrier-protein] reductase (NADPH) activity"/>
    <property type="evidence" value="ECO:0007669"/>
    <property type="project" value="UniProtKB-EC"/>
</dbReference>
<evidence type="ECO:0000313" key="2">
    <source>
        <dbReference type="EMBL" id="CAA9447934.1"/>
    </source>
</evidence>
<name>A0A6J4QQZ0_9PSEU</name>
<proteinExistence type="predicted"/>
<feature type="non-terminal residue" evidence="2">
    <location>
        <position position="250"/>
    </location>
</feature>
<accession>A0A6J4QQZ0</accession>
<dbReference type="EMBL" id="CADCUS010000622">
    <property type="protein sequence ID" value="CAA9447934.1"/>
    <property type="molecule type" value="Genomic_DNA"/>
</dbReference>
<feature type="compositionally biased region" description="Basic and acidic residues" evidence="1">
    <location>
        <begin position="40"/>
        <end position="57"/>
    </location>
</feature>
<dbReference type="AlphaFoldDB" id="A0A6J4QQZ0"/>
<evidence type="ECO:0000256" key="1">
    <source>
        <dbReference type="SAM" id="MobiDB-lite"/>
    </source>
</evidence>